<comment type="caution">
    <text evidence="1">The sequence shown here is derived from an EMBL/GenBank/DDBJ whole genome shotgun (WGS) entry which is preliminary data.</text>
</comment>
<dbReference type="AlphaFoldDB" id="A0AAE3RC76"/>
<keyword evidence="2" id="KW-1185">Reference proteome</keyword>
<dbReference type="RefSeq" id="WP_314517950.1">
    <property type="nucleotide sequence ID" value="NZ_JASJOU010000017.1"/>
</dbReference>
<accession>A0AAE3RC76</accession>
<protein>
    <submittedName>
        <fullName evidence="1">Uncharacterized protein</fullName>
    </submittedName>
</protein>
<evidence type="ECO:0000313" key="2">
    <source>
        <dbReference type="Proteomes" id="UP001232063"/>
    </source>
</evidence>
<proteinExistence type="predicted"/>
<reference evidence="1" key="1">
    <citation type="submission" date="2023-05" db="EMBL/GenBank/DDBJ databases">
        <authorList>
            <person name="Zhang X."/>
        </authorList>
    </citation>
    <scope>NUCLEOTIDE SEQUENCE</scope>
    <source>
        <strain evidence="1">BD1B2-1</strain>
    </source>
</reference>
<name>A0AAE3RC76_9BACT</name>
<evidence type="ECO:0000313" key="1">
    <source>
        <dbReference type="EMBL" id="MDJ1505675.1"/>
    </source>
</evidence>
<organism evidence="1 2">
    <name type="scientific">Xanthocytophaga agilis</name>
    <dbReference type="NCBI Taxonomy" id="3048010"/>
    <lineage>
        <taxon>Bacteria</taxon>
        <taxon>Pseudomonadati</taxon>
        <taxon>Bacteroidota</taxon>
        <taxon>Cytophagia</taxon>
        <taxon>Cytophagales</taxon>
        <taxon>Rhodocytophagaceae</taxon>
        <taxon>Xanthocytophaga</taxon>
    </lineage>
</organism>
<sequence>MKKYPNYDQYGSLTGSPVIFLINGKVIVKMFSGKSDQSLIRYKMAKTLFSFGFDHTSVRF</sequence>
<dbReference type="Proteomes" id="UP001232063">
    <property type="component" value="Unassembled WGS sequence"/>
</dbReference>
<gene>
    <name evidence="1" type="ORF">QNI22_33775</name>
</gene>
<dbReference type="EMBL" id="JASJOU010000017">
    <property type="protein sequence ID" value="MDJ1505675.1"/>
    <property type="molecule type" value="Genomic_DNA"/>
</dbReference>